<feature type="compositionally biased region" description="Basic and acidic residues" evidence="1">
    <location>
        <begin position="14"/>
        <end position="35"/>
    </location>
</feature>
<protein>
    <submittedName>
        <fullName evidence="2">Uncharacterized protein</fullName>
    </submittedName>
</protein>
<dbReference type="AlphaFoldDB" id="A0A482XQG0"/>
<name>A0A482XQG0_LAOST</name>
<sequence length="94" mass="10689">MGKKETNTGKVRSKKEDMMRDQRERQRKRQEEAGKKVSVIRKLGSCECARVRVCVHQDGGGLTSERAVSQTDWANQPTDTAASSTDRYSRSDLW</sequence>
<keyword evidence="3" id="KW-1185">Reference proteome</keyword>
<dbReference type="InParanoid" id="A0A482XQG0"/>
<feature type="compositionally biased region" description="Polar residues" evidence="1">
    <location>
        <begin position="66"/>
        <end position="86"/>
    </location>
</feature>
<dbReference type="EMBL" id="QKKF02003429">
    <property type="protein sequence ID" value="RZF47689.1"/>
    <property type="molecule type" value="Genomic_DNA"/>
</dbReference>
<feature type="region of interest" description="Disordered" evidence="1">
    <location>
        <begin position="59"/>
        <end position="94"/>
    </location>
</feature>
<dbReference type="Proteomes" id="UP000291343">
    <property type="component" value="Unassembled WGS sequence"/>
</dbReference>
<gene>
    <name evidence="2" type="ORF">LSTR_LSTR005706</name>
</gene>
<accession>A0A482XQG0</accession>
<proteinExistence type="predicted"/>
<evidence type="ECO:0000256" key="1">
    <source>
        <dbReference type="SAM" id="MobiDB-lite"/>
    </source>
</evidence>
<feature type="region of interest" description="Disordered" evidence="1">
    <location>
        <begin position="1"/>
        <end position="36"/>
    </location>
</feature>
<reference evidence="2 3" key="1">
    <citation type="journal article" date="2017" name="Gigascience">
        <title>Genome sequence of the small brown planthopper, Laodelphax striatellus.</title>
        <authorList>
            <person name="Zhu J."/>
            <person name="Jiang F."/>
            <person name="Wang X."/>
            <person name="Yang P."/>
            <person name="Bao Y."/>
            <person name="Zhao W."/>
            <person name="Wang W."/>
            <person name="Lu H."/>
            <person name="Wang Q."/>
            <person name="Cui N."/>
            <person name="Li J."/>
            <person name="Chen X."/>
            <person name="Luo L."/>
            <person name="Yu J."/>
            <person name="Kang L."/>
            <person name="Cui F."/>
        </authorList>
    </citation>
    <scope>NUCLEOTIDE SEQUENCE [LARGE SCALE GENOMIC DNA]</scope>
    <source>
        <strain evidence="2">Lst14</strain>
    </source>
</reference>
<comment type="caution">
    <text evidence="2">The sequence shown here is derived from an EMBL/GenBank/DDBJ whole genome shotgun (WGS) entry which is preliminary data.</text>
</comment>
<evidence type="ECO:0000313" key="2">
    <source>
        <dbReference type="EMBL" id="RZF47689.1"/>
    </source>
</evidence>
<organism evidence="2 3">
    <name type="scientific">Laodelphax striatellus</name>
    <name type="common">Small brown planthopper</name>
    <name type="synonym">Delphax striatella</name>
    <dbReference type="NCBI Taxonomy" id="195883"/>
    <lineage>
        <taxon>Eukaryota</taxon>
        <taxon>Metazoa</taxon>
        <taxon>Ecdysozoa</taxon>
        <taxon>Arthropoda</taxon>
        <taxon>Hexapoda</taxon>
        <taxon>Insecta</taxon>
        <taxon>Pterygota</taxon>
        <taxon>Neoptera</taxon>
        <taxon>Paraneoptera</taxon>
        <taxon>Hemiptera</taxon>
        <taxon>Auchenorrhyncha</taxon>
        <taxon>Fulgoroidea</taxon>
        <taxon>Delphacidae</taxon>
        <taxon>Criomorphinae</taxon>
        <taxon>Laodelphax</taxon>
    </lineage>
</organism>
<evidence type="ECO:0000313" key="3">
    <source>
        <dbReference type="Proteomes" id="UP000291343"/>
    </source>
</evidence>